<keyword evidence="2" id="KW-1185">Reference proteome</keyword>
<evidence type="ECO:0000313" key="2">
    <source>
        <dbReference type="Proteomes" id="UP001219934"/>
    </source>
</evidence>
<sequence length="152" mass="18020">MIQRPDGDKKRNDGSLIFFNRPEAEAKHRKERYGLYYLRSMEKLHPHVQGYFLQGQHVTRHICRIWNGLWSDQFIESTFMRYGHSAGGIIGITLKPEALKIWVLSRHIGCKSESDMKDMEEEETNTTKVHLYHKEEAKSRVRADTMNLLYYF</sequence>
<reference evidence="1" key="1">
    <citation type="submission" date="2022-11" db="EMBL/GenBank/DDBJ databases">
        <title>Chromosome-level genome of Pogonophryne albipinna.</title>
        <authorList>
            <person name="Jo E."/>
        </authorList>
    </citation>
    <scope>NUCLEOTIDE SEQUENCE</scope>
    <source>
        <strain evidence="1">SGF0006</strain>
        <tissue evidence="1">Muscle</tissue>
    </source>
</reference>
<dbReference type="EMBL" id="JAPTMU010000002">
    <property type="protein sequence ID" value="KAJ4947494.1"/>
    <property type="molecule type" value="Genomic_DNA"/>
</dbReference>
<name>A0AAD6BN57_9TELE</name>
<evidence type="ECO:0000313" key="1">
    <source>
        <dbReference type="EMBL" id="KAJ4947494.1"/>
    </source>
</evidence>
<proteinExistence type="predicted"/>
<dbReference type="Proteomes" id="UP001219934">
    <property type="component" value="Unassembled WGS sequence"/>
</dbReference>
<dbReference type="AlphaFoldDB" id="A0AAD6BN57"/>
<comment type="caution">
    <text evidence="1">The sequence shown here is derived from an EMBL/GenBank/DDBJ whole genome shotgun (WGS) entry which is preliminary data.</text>
</comment>
<gene>
    <name evidence="1" type="ORF">JOQ06_009529</name>
</gene>
<protein>
    <submittedName>
        <fullName evidence="1">Uncharacterized protein</fullName>
    </submittedName>
</protein>
<accession>A0AAD6BN57</accession>
<organism evidence="1 2">
    <name type="scientific">Pogonophryne albipinna</name>
    <dbReference type="NCBI Taxonomy" id="1090488"/>
    <lineage>
        <taxon>Eukaryota</taxon>
        <taxon>Metazoa</taxon>
        <taxon>Chordata</taxon>
        <taxon>Craniata</taxon>
        <taxon>Vertebrata</taxon>
        <taxon>Euteleostomi</taxon>
        <taxon>Actinopterygii</taxon>
        <taxon>Neopterygii</taxon>
        <taxon>Teleostei</taxon>
        <taxon>Neoteleostei</taxon>
        <taxon>Acanthomorphata</taxon>
        <taxon>Eupercaria</taxon>
        <taxon>Perciformes</taxon>
        <taxon>Notothenioidei</taxon>
        <taxon>Pogonophryne</taxon>
    </lineage>
</organism>